<dbReference type="OrthoDB" id="3559694at2759"/>
<reference evidence="2 3" key="1">
    <citation type="journal article" date="2011" name="Cell">
        <title>Insight into structure and assembly of the nuclear pore complex by utilizing the genome of a eukaryotic thermophile.</title>
        <authorList>
            <person name="Amlacher S."/>
            <person name="Sarges P."/>
            <person name="Flemming D."/>
            <person name="van Noort V."/>
            <person name="Kunze R."/>
            <person name="Devos D.P."/>
            <person name="Arumugam M."/>
            <person name="Bork P."/>
            <person name="Hurt E."/>
        </authorList>
    </citation>
    <scope>NUCLEOTIDE SEQUENCE [LARGE SCALE GENOMIC DNA]</scope>
    <source>
        <strain evidence="3">DSM 1495 / CBS 144.50 / IMI 039719</strain>
    </source>
</reference>
<feature type="transmembrane region" description="Helical" evidence="1">
    <location>
        <begin position="93"/>
        <end position="114"/>
    </location>
</feature>
<keyword evidence="1" id="KW-0472">Membrane</keyword>
<evidence type="ECO:0000313" key="2">
    <source>
        <dbReference type="EMBL" id="EGS23257.1"/>
    </source>
</evidence>
<evidence type="ECO:0000313" key="3">
    <source>
        <dbReference type="Proteomes" id="UP000008066"/>
    </source>
</evidence>
<organism evidence="3">
    <name type="scientific">Chaetomium thermophilum (strain DSM 1495 / CBS 144.50 / IMI 039719)</name>
    <name type="common">Thermochaetoides thermophila</name>
    <dbReference type="NCBI Taxonomy" id="759272"/>
    <lineage>
        <taxon>Eukaryota</taxon>
        <taxon>Fungi</taxon>
        <taxon>Dikarya</taxon>
        <taxon>Ascomycota</taxon>
        <taxon>Pezizomycotina</taxon>
        <taxon>Sordariomycetes</taxon>
        <taxon>Sordariomycetidae</taxon>
        <taxon>Sordariales</taxon>
        <taxon>Chaetomiaceae</taxon>
        <taxon>Thermochaetoides</taxon>
    </lineage>
</organism>
<dbReference type="HOGENOM" id="CLU_1402276_0_0_1"/>
<protein>
    <submittedName>
        <fullName evidence="2">Uncharacterized protein</fullName>
    </submittedName>
</protein>
<evidence type="ECO:0000256" key="1">
    <source>
        <dbReference type="SAM" id="Phobius"/>
    </source>
</evidence>
<keyword evidence="1" id="KW-1133">Transmembrane helix</keyword>
<proteinExistence type="predicted"/>
<dbReference type="GeneID" id="18254962"/>
<dbReference type="AlphaFoldDB" id="G0S096"/>
<dbReference type="RefSeq" id="XP_006691448.1">
    <property type="nucleotide sequence ID" value="XM_006691385.1"/>
</dbReference>
<feature type="transmembrane region" description="Helical" evidence="1">
    <location>
        <begin position="68"/>
        <end position="87"/>
    </location>
</feature>
<gene>
    <name evidence="2" type="ORF">CTHT_0009240</name>
</gene>
<keyword evidence="3" id="KW-1185">Reference proteome</keyword>
<dbReference type="Proteomes" id="UP000008066">
    <property type="component" value="Unassembled WGS sequence"/>
</dbReference>
<keyword evidence="1" id="KW-0812">Transmembrane</keyword>
<sequence length="194" mass="21529">MDSTFERLLDSLTDILPPETVDLFRNFLLNPNAAIRSALSLIMSQLSFLARGGAAVINTIADSESTPATIAVIVFGVAFVVQILFWVRRLVAWWIGLLFRCTMLALLVALASMAHQRGWVQTGRDVALWTAKALVWAGEMVQIWLNAYDEATQAQQQYRQRMRTQGTRAEARQRGYGYGQSGSAYRRGGAAGGW</sequence>
<accession>G0S096</accession>
<dbReference type="eggNOG" id="ENOG502R9YB">
    <property type="taxonomic scope" value="Eukaryota"/>
</dbReference>
<dbReference type="EMBL" id="GL988037">
    <property type="protein sequence ID" value="EGS23257.1"/>
    <property type="molecule type" value="Genomic_DNA"/>
</dbReference>
<name>G0S096_CHATD</name>
<feature type="transmembrane region" description="Helical" evidence="1">
    <location>
        <begin position="33"/>
        <end position="56"/>
    </location>
</feature>
<dbReference type="KEGG" id="cthr:CTHT_0009240"/>